<dbReference type="PANTHER" id="PTHR22930:SF221">
    <property type="entry name" value="NUCLEASE HARBI1"/>
    <property type="match status" value="1"/>
</dbReference>
<evidence type="ECO:0000256" key="7">
    <source>
        <dbReference type="ARBA" id="ARBA00023242"/>
    </source>
</evidence>
<reference evidence="9 10" key="1">
    <citation type="journal article" date="2017" name="Nat. Commun.">
        <title>Genome assembly with in vitro proximity ligation data and whole-genome triplication in lettuce.</title>
        <authorList>
            <person name="Reyes-Chin-Wo S."/>
            <person name="Wang Z."/>
            <person name="Yang X."/>
            <person name="Kozik A."/>
            <person name="Arikit S."/>
            <person name="Song C."/>
            <person name="Xia L."/>
            <person name="Froenicke L."/>
            <person name="Lavelle D.O."/>
            <person name="Truco M.J."/>
            <person name="Xia R."/>
            <person name="Zhu S."/>
            <person name="Xu C."/>
            <person name="Xu H."/>
            <person name="Xu X."/>
            <person name="Cox K."/>
            <person name="Korf I."/>
            <person name="Meyers B.C."/>
            <person name="Michelmore R.W."/>
        </authorList>
    </citation>
    <scope>NUCLEOTIDE SEQUENCE [LARGE SCALE GENOMIC DNA]</scope>
    <source>
        <strain evidence="10">cv. Salinas</strain>
        <tissue evidence="9">Seedlings</tissue>
    </source>
</reference>
<dbReference type="GO" id="GO:0046872">
    <property type="term" value="F:metal ion binding"/>
    <property type="evidence" value="ECO:0007669"/>
    <property type="project" value="UniProtKB-KW"/>
</dbReference>
<comment type="cofactor">
    <cofactor evidence="1">
        <name>a divalent metal cation</name>
        <dbReference type="ChEBI" id="CHEBI:60240"/>
    </cofactor>
</comment>
<gene>
    <name evidence="9" type="ORF">LSAT_V11C600322020</name>
</gene>
<keyword evidence="6" id="KW-0378">Hydrolase</keyword>
<name>A0A9R1X769_LACSA</name>
<evidence type="ECO:0000313" key="10">
    <source>
        <dbReference type="Proteomes" id="UP000235145"/>
    </source>
</evidence>
<dbReference type="EMBL" id="NBSK02000006">
    <property type="protein sequence ID" value="KAJ0201966.1"/>
    <property type="molecule type" value="Genomic_DNA"/>
</dbReference>
<organism evidence="9 10">
    <name type="scientific">Lactuca sativa</name>
    <name type="common">Garden lettuce</name>
    <dbReference type="NCBI Taxonomy" id="4236"/>
    <lineage>
        <taxon>Eukaryota</taxon>
        <taxon>Viridiplantae</taxon>
        <taxon>Streptophyta</taxon>
        <taxon>Embryophyta</taxon>
        <taxon>Tracheophyta</taxon>
        <taxon>Spermatophyta</taxon>
        <taxon>Magnoliopsida</taxon>
        <taxon>eudicotyledons</taxon>
        <taxon>Gunneridae</taxon>
        <taxon>Pentapetalae</taxon>
        <taxon>asterids</taxon>
        <taxon>campanulids</taxon>
        <taxon>Asterales</taxon>
        <taxon>Asteraceae</taxon>
        <taxon>Cichorioideae</taxon>
        <taxon>Cichorieae</taxon>
        <taxon>Lactucinae</taxon>
        <taxon>Lactuca</taxon>
    </lineage>
</organism>
<accession>A0A9R1X769</accession>
<protein>
    <recommendedName>
        <fullName evidence="8">DDE Tnp4 domain-containing protein</fullName>
    </recommendedName>
</protein>
<dbReference type="Pfam" id="PF13359">
    <property type="entry name" value="DDE_Tnp_4"/>
    <property type="match status" value="1"/>
</dbReference>
<keyword evidence="10" id="KW-1185">Reference proteome</keyword>
<sequence length="159" mass="18446">MLINELLNDYESRCYELFRLEVLDCIGAIDGTHVKASVPQHDQIKLIGQKNCVTQNIMAACDFNMHFTFAWAGWEGTAYDTRIFNEARRRREVKFPLPADGKYYFVDVEYPNTKGYLAPYKGSNIRYHIPDFRCGQTLPRGNQKASKKNLTIIIRRFAI</sequence>
<evidence type="ECO:0000256" key="6">
    <source>
        <dbReference type="ARBA" id="ARBA00022801"/>
    </source>
</evidence>
<evidence type="ECO:0000256" key="5">
    <source>
        <dbReference type="ARBA" id="ARBA00022723"/>
    </source>
</evidence>
<evidence type="ECO:0000256" key="1">
    <source>
        <dbReference type="ARBA" id="ARBA00001968"/>
    </source>
</evidence>
<comment type="subcellular location">
    <subcellularLocation>
        <location evidence="2">Nucleus</location>
    </subcellularLocation>
</comment>
<feature type="domain" description="DDE Tnp4" evidence="8">
    <location>
        <begin position="29"/>
        <end position="139"/>
    </location>
</feature>
<dbReference type="AlphaFoldDB" id="A0A9R1X769"/>
<dbReference type="GO" id="GO:0004518">
    <property type="term" value="F:nuclease activity"/>
    <property type="evidence" value="ECO:0007669"/>
    <property type="project" value="UniProtKB-KW"/>
</dbReference>
<comment type="similarity">
    <text evidence="3">Belongs to the HARBI1 family.</text>
</comment>
<evidence type="ECO:0000259" key="8">
    <source>
        <dbReference type="Pfam" id="PF13359"/>
    </source>
</evidence>
<proteinExistence type="inferred from homology"/>
<comment type="caution">
    <text evidence="9">The sequence shown here is derived from an EMBL/GenBank/DDBJ whole genome shotgun (WGS) entry which is preliminary data.</text>
</comment>
<dbReference type="GO" id="GO:0005634">
    <property type="term" value="C:nucleus"/>
    <property type="evidence" value="ECO:0007669"/>
    <property type="project" value="UniProtKB-SubCell"/>
</dbReference>
<dbReference type="InterPro" id="IPR045249">
    <property type="entry name" value="HARBI1-like"/>
</dbReference>
<dbReference type="Proteomes" id="UP000235145">
    <property type="component" value="Unassembled WGS sequence"/>
</dbReference>
<keyword evidence="5" id="KW-0479">Metal-binding</keyword>
<dbReference type="InterPro" id="IPR027806">
    <property type="entry name" value="HARBI1_dom"/>
</dbReference>
<evidence type="ECO:0000256" key="2">
    <source>
        <dbReference type="ARBA" id="ARBA00004123"/>
    </source>
</evidence>
<keyword evidence="4" id="KW-0540">Nuclease</keyword>
<keyword evidence="7" id="KW-0539">Nucleus</keyword>
<evidence type="ECO:0000256" key="4">
    <source>
        <dbReference type="ARBA" id="ARBA00022722"/>
    </source>
</evidence>
<dbReference type="PANTHER" id="PTHR22930">
    <property type="match status" value="1"/>
</dbReference>
<dbReference type="GO" id="GO:0016787">
    <property type="term" value="F:hydrolase activity"/>
    <property type="evidence" value="ECO:0007669"/>
    <property type="project" value="UniProtKB-KW"/>
</dbReference>
<evidence type="ECO:0000313" key="9">
    <source>
        <dbReference type="EMBL" id="KAJ0201966.1"/>
    </source>
</evidence>
<evidence type="ECO:0000256" key="3">
    <source>
        <dbReference type="ARBA" id="ARBA00006958"/>
    </source>
</evidence>